<dbReference type="InterPro" id="IPR046867">
    <property type="entry name" value="AldOxase/xan_DH_MoCoBD2"/>
</dbReference>
<dbReference type="InterPro" id="IPR016208">
    <property type="entry name" value="Ald_Oxase/xanthine_DH-like"/>
</dbReference>
<dbReference type="Pfam" id="PF01315">
    <property type="entry name" value="Ald_Xan_dh_C"/>
    <property type="match status" value="1"/>
</dbReference>
<evidence type="ECO:0000256" key="1">
    <source>
        <dbReference type="ARBA" id="ARBA00022505"/>
    </source>
</evidence>
<sequence length="766" mass="81937">MSVFGQSVMRLEDAPLLRGEGAFAADIDFPRQIHMRVVRAEMAHARLVSVDVTPALDLPGVIAAWSAADVAEVPPIPFRATKVRGLEPYCQPILAQGRVRYVGEPVAVIFAEDAAVAEDAADLVLVELEELPALLDAAAEPTDFDATRNTEPTIVRKSYGELDAAFRDAHVVVALDLAIGRHSGVPMETRGAIARYDAAQDVLELHGTAKKQHWNRDEIARLLGRAPSSVHLFEGHVGGGFGVRGELYPEDLLVCLAALRLRRPVKWIEDRREHLVATNHSREQRHRIRAAVDAEGRILAIDNVFFHDQGAYIRTHGARVADMSAGLLLGPYRVPAYRATGHFRLTNKTPAATYRSPGRFEGSFVRERLMDAIAARCGLDRVEVRRRNFVDVSEMPYARPLDALGTDVVLDSGDYALLLDKALARFGWDARVADVARRRAAGESVGLGLGVFVEKSGLGPSDGVRMTVDATGAVELVTGAASVGQGVETALAQIAAAALGVDYRRVRVVRGRTDRIEFGSGAHASRVTVMSGSATHQAGLALAALAKQTAAALLQTPEDALEIVDGVVRRVDTPEGASVTLGEVARALAPGTKLSRDRATPGLTVESWFHSDHMAYPYGVHLAQVALDRGTGQVKVEHYLVGYDVGRAVNPMLVEGQIAGGFAQGLGGALYEEFRYDERGQPLSTTFADYLMPTIAEMPPLDILVTEDAPSPLNPIGVKGAGEGGTNAVGAAIASAVDDALGGRGQVTQLPIMPRDVLRFLAEGAA</sequence>
<evidence type="ECO:0000259" key="2">
    <source>
        <dbReference type="SMART" id="SM01008"/>
    </source>
</evidence>
<keyword evidence="1" id="KW-0500">Molybdenum</keyword>
<dbReference type="PANTHER" id="PTHR11908">
    <property type="entry name" value="XANTHINE DEHYDROGENASE"/>
    <property type="match status" value="1"/>
</dbReference>
<dbReference type="Pfam" id="PF20256">
    <property type="entry name" value="MoCoBD_2"/>
    <property type="match status" value="1"/>
</dbReference>
<keyword evidence="4" id="KW-1185">Reference proteome</keyword>
<dbReference type="EMBL" id="JAERQM010000002">
    <property type="protein sequence ID" value="MBU8543803.1"/>
    <property type="molecule type" value="Genomic_DNA"/>
</dbReference>
<evidence type="ECO:0000313" key="3">
    <source>
        <dbReference type="EMBL" id="MBU8543803.1"/>
    </source>
</evidence>
<proteinExistence type="predicted"/>
<accession>A0ABS6H7U3</accession>
<dbReference type="SMART" id="SM01008">
    <property type="entry name" value="Ald_Xan_dh_C"/>
    <property type="match status" value="1"/>
</dbReference>
<dbReference type="InterPro" id="IPR000674">
    <property type="entry name" value="Ald_Oxase/Xan_DH_a/b"/>
</dbReference>
<name>A0ABS6H7U3_9PROT</name>
<dbReference type="Pfam" id="PF02738">
    <property type="entry name" value="MoCoBD_1"/>
    <property type="match status" value="1"/>
</dbReference>
<protein>
    <submittedName>
        <fullName evidence="3">Xanthine dehydrogenase family protein molybdopterin-binding subunit</fullName>
    </submittedName>
</protein>
<comment type="caution">
    <text evidence="3">The sequence shown here is derived from an EMBL/GenBank/DDBJ whole genome shotgun (WGS) entry which is preliminary data.</text>
</comment>
<evidence type="ECO:0000313" key="4">
    <source>
        <dbReference type="Proteomes" id="UP000689967"/>
    </source>
</evidence>
<dbReference type="PANTHER" id="PTHR11908:SF132">
    <property type="entry name" value="ALDEHYDE OXIDASE 1-RELATED"/>
    <property type="match status" value="1"/>
</dbReference>
<organism evidence="3 4">
    <name type="scientific">Falsiroseomonas oleicola</name>
    <dbReference type="NCBI Taxonomy" id="2801474"/>
    <lineage>
        <taxon>Bacteria</taxon>
        <taxon>Pseudomonadati</taxon>
        <taxon>Pseudomonadota</taxon>
        <taxon>Alphaproteobacteria</taxon>
        <taxon>Acetobacterales</taxon>
        <taxon>Roseomonadaceae</taxon>
        <taxon>Falsiroseomonas</taxon>
    </lineage>
</organism>
<dbReference type="RefSeq" id="WP_216874434.1">
    <property type="nucleotide sequence ID" value="NZ_JAERQM010000002.1"/>
</dbReference>
<gene>
    <name evidence="3" type="ORF">JJQ90_08800</name>
</gene>
<reference evidence="3 4" key="1">
    <citation type="submission" date="2021-01" db="EMBL/GenBank/DDBJ databases">
        <title>Roseomonas sp. nov, a bacterium isolated from an oil production mixture in Yumen Oilfield.</title>
        <authorList>
            <person name="Wu D."/>
        </authorList>
    </citation>
    <scope>NUCLEOTIDE SEQUENCE [LARGE SCALE GENOMIC DNA]</scope>
    <source>
        <strain evidence="3 4">ROY-5-3</strain>
    </source>
</reference>
<feature type="domain" description="Aldehyde oxidase/xanthine dehydrogenase a/b hammerhead" evidence="2">
    <location>
        <begin position="18"/>
        <end position="132"/>
    </location>
</feature>
<dbReference type="Proteomes" id="UP000689967">
    <property type="component" value="Unassembled WGS sequence"/>
</dbReference>
<dbReference type="InterPro" id="IPR008274">
    <property type="entry name" value="AldOxase/xan_DH_MoCoBD1"/>
</dbReference>